<comment type="subcellular location">
    <subcellularLocation>
        <location evidence="1">Endoplasmic reticulum membrane</location>
        <topology evidence="1">Multi-pass membrane protein</topology>
    </subcellularLocation>
</comment>
<keyword evidence="3" id="KW-0256">Endoplasmic reticulum</keyword>
<organism evidence="7 8">
    <name type="scientific">Paragonimus heterotremus</name>
    <dbReference type="NCBI Taxonomy" id="100268"/>
    <lineage>
        <taxon>Eukaryota</taxon>
        <taxon>Metazoa</taxon>
        <taxon>Spiralia</taxon>
        <taxon>Lophotrochozoa</taxon>
        <taxon>Platyhelminthes</taxon>
        <taxon>Trematoda</taxon>
        <taxon>Digenea</taxon>
        <taxon>Plagiorchiida</taxon>
        <taxon>Troglotremata</taxon>
        <taxon>Troglotrematidae</taxon>
        <taxon>Paragonimus</taxon>
    </lineage>
</organism>
<keyword evidence="6" id="KW-0472">Membrane</keyword>
<gene>
    <name evidence="7" type="ORF">PHET_11981</name>
</gene>
<dbReference type="OrthoDB" id="3990054at2759"/>
<dbReference type="GO" id="GO:0006629">
    <property type="term" value="P:lipid metabolic process"/>
    <property type="evidence" value="ECO:0007669"/>
    <property type="project" value="UniProtKB-KW"/>
</dbReference>
<keyword evidence="4" id="KW-1133">Transmembrane helix</keyword>
<evidence type="ECO:0000313" key="7">
    <source>
        <dbReference type="EMBL" id="KAF5394243.1"/>
    </source>
</evidence>
<evidence type="ECO:0000256" key="4">
    <source>
        <dbReference type="ARBA" id="ARBA00022989"/>
    </source>
</evidence>
<evidence type="ECO:0000256" key="2">
    <source>
        <dbReference type="ARBA" id="ARBA00022692"/>
    </source>
</evidence>
<evidence type="ECO:0000256" key="3">
    <source>
        <dbReference type="ARBA" id="ARBA00022824"/>
    </source>
</evidence>
<dbReference type="EMBL" id="LUCH01019554">
    <property type="protein sequence ID" value="KAF5394243.1"/>
    <property type="molecule type" value="Genomic_DNA"/>
</dbReference>
<dbReference type="CDD" id="cd23995">
    <property type="entry name" value="Seipin_BSCL2_like"/>
    <property type="match status" value="1"/>
</dbReference>
<keyword evidence="8" id="KW-1185">Reference proteome</keyword>
<accession>A0A8J4SY93</accession>
<proteinExistence type="predicted"/>
<keyword evidence="5" id="KW-0443">Lipid metabolism</keyword>
<dbReference type="AlphaFoldDB" id="A0A8J4SY93"/>
<keyword evidence="2" id="KW-0812">Transmembrane</keyword>
<name>A0A8J4SY93_9TREM</name>
<evidence type="ECO:0000256" key="6">
    <source>
        <dbReference type="ARBA" id="ARBA00023136"/>
    </source>
</evidence>
<dbReference type="Pfam" id="PF06775">
    <property type="entry name" value="Seipin"/>
    <property type="match status" value="1"/>
</dbReference>
<protein>
    <submittedName>
        <fullName evidence="7">Uncharacterized protein</fullName>
    </submittedName>
</protein>
<evidence type="ECO:0000313" key="8">
    <source>
        <dbReference type="Proteomes" id="UP000748531"/>
    </source>
</evidence>
<sequence>MNILTLELLDESGNCSRKFRKSFSVPYRSTLVRFISRLLLLPLHVTRMAEEELHIFVELASGYQNYQASLIQVFSVSVSYIHCAPDMLTFPYFLLFTDQP</sequence>
<evidence type="ECO:0000256" key="1">
    <source>
        <dbReference type="ARBA" id="ARBA00004477"/>
    </source>
</evidence>
<reference evidence="7" key="1">
    <citation type="submission" date="2019-05" db="EMBL/GenBank/DDBJ databases">
        <title>Annotation for the trematode Paragonimus heterotremus.</title>
        <authorList>
            <person name="Choi Y.-J."/>
        </authorList>
    </citation>
    <scope>NUCLEOTIDE SEQUENCE</scope>
    <source>
        <strain evidence="7">LC</strain>
    </source>
</reference>
<dbReference type="GO" id="GO:0005789">
    <property type="term" value="C:endoplasmic reticulum membrane"/>
    <property type="evidence" value="ECO:0007669"/>
    <property type="project" value="UniProtKB-SubCell"/>
</dbReference>
<comment type="caution">
    <text evidence="7">The sequence shown here is derived from an EMBL/GenBank/DDBJ whole genome shotgun (WGS) entry which is preliminary data.</text>
</comment>
<evidence type="ECO:0000256" key="5">
    <source>
        <dbReference type="ARBA" id="ARBA00023098"/>
    </source>
</evidence>
<dbReference type="Proteomes" id="UP000748531">
    <property type="component" value="Unassembled WGS sequence"/>
</dbReference>
<dbReference type="GO" id="GO:0140042">
    <property type="term" value="P:lipid droplet formation"/>
    <property type="evidence" value="ECO:0007669"/>
    <property type="project" value="UniProtKB-ARBA"/>
</dbReference>
<dbReference type="InterPro" id="IPR009617">
    <property type="entry name" value="Seipin"/>
</dbReference>